<evidence type="ECO:0000256" key="2">
    <source>
        <dbReference type="ARBA" id="ARBA00012980"/>
    </source>
</evidence>
<dbReference type="Pfam" id="PF02223">
    <property type="entry name" value="Thymidylate_kin"/>
    <property type="match status" value="1"/>
</dbReference>
<dbReference type="InterPro" id="IPR039430">
    <property type="entry name" value="Thymidylate_kin-like_dom"/>
</dbReference>
<accession>A0A9D1SLH7</accession>
<keyword evidence="6 11" id="KW-0547">Nucleotide-binding</keyword>
<sequence length="205" mass="22213">MKKGVFITFEGADGSGKTTQIAKTAEWFKSLGYEVVCTREPGGTPAAEKIRNLVLDANLKIAHQTETLLYLAARADHMAQLIKPSLEAGKIVLCDRFSDSTFVYQGCGRGVPLASLKMLDSFATGALVPALTVLLDGDPEALLARRIKRAVSDKFELEGIAFQQKIRAAFLALAEQEPERIFVVDALQEEAAVTAAILARLSKVF</sequence>
<evidence type="ECO:0000256" key="8">
    <source>
        <dbReference type="ARBA" id="ARBA00022840"/>
    </source>
</evidence>
<dbReference type="SUPFAM" id="SSF52540">
    <property type="entry name" value="P-loop containing nucleoside triphosphate hydrolases"/>
    <property type="match status" value="1"/>
</dbReference>
<dbReference type="Proteomes" id="UP000824099">
    <property type="component" value="Unassembled WGS sequence"/>
</dbReference>
<dbReference type="EC" id="2.7.4.9" evidence="2 11"/>
<evidence type="ECO:0000256" key="9">
    <source>
        <dbReference type="ARBA" id="ARBA00048743"/>
    </source>
</evidence>
<organism evidence="13 14">
    <name type="scientific">Candidatus Avacidaminococcus intestinavium</name>
    <dbReference type="NCBI Taxonomy" id="2840684"/>
    <lineage>
        <taxon>Bacteria</taxon>
        <taxon>Bacillati</taxon>
        <taxon>Bacillota</taxon>
        <taxon>Negativicutes</taxon>
        <taxon>Acidaminococcales</taxon>
        <taxon>Acidaminococcaceae</taxon>
        <taxon>Acidaminococcaceae incertae sedis</taxon>
        <taxon>Candidatus Avacidaminococcus</taxon>
    </lineage>
</organism>
<dbReference type="GO" id="GO:0006235">
    <property type="term" value="P:dTTP biosynthetic process"/>
    <property type="evidence" value="ECO:0007669"/>
    <property type="project" value="UniProtKB-UniRule"/>
</dbReference>
<feature type="binding site" evidence="11">
    <location>
        <begin position="11"/>
        <end position="18"/>
    </location>
    <ligand>
        <name>ATP</name>
        <dbReference type="ChEBI" id="CHEBI:30616"/>
    </ligand>
</feature>
<keyword evidence="4 11" id="KW-0808">Transferase</keyword>
<comment type="similarity">
    <text evidence="1 11">Belongs to the thymidylate kinase family.</text>
</comment>
<comment type="caution">
    <text evidence="13">The sequence shown here is derived from an EMBL/GenBank/DDBJ whole genome shotgun (WGS) entry which is preliminary data.</text>
</comment>
<evidence type="ECO:0000313" key="14">
    <source>
        <dbReference type="Proteomes" id="UP000824099"/>
    </source>
</evidence>
<dbReference type="FunFam" id="3.40.50.300:FF:000225">
    <property type="entry name" value="Thymidylate kinase"/>
    <property type="match status" value="1"/>
</dbReference>
<reference evidence="13" key="2">
    <citation type="journal article" date="2021" name="PeerJ">
        <title>Extensive microbial diversity within the chicken gut microbiome revealed by metagenomics and culture.</title>
        <authorList>
            <person name="Gilroy R."/>
            <person name="Ravi A."/>
            <person name="Getino M."/>
            <person name="Pursley I."/>
            <person name="Horton D.L."/>
            <person name="Alikhan N.F."/>
            <person name="Baker D."/>
            <person name="Gharbi K."/>
            <person name="Hall N."/>
            <person name="Watson M."/>
            <person name="Adriaenssens E.M."/>
            <person name="Foster-Nyarko E."/>
            <person name="Jarju S."/>
            <person name="Secka A."/>
            <person name="Antonio M."/>
            <person name="Oren A."/>
            <person name="Chaudhuri R.R."/>
            <person name="La Ragione R."/>
            <person name="Hildebrand F."/>
            <person name="Pallen M.J."/>
        </authorList>
    </citation>
    <scope>NUCLEOTIDE SEQUENCE</scope>
    <source>
        <strain evidence="13">CHK160-1198</strain>
    </source>
</reference>
<gene>
    <name evidence="11 13" type="primary">tmk</name>
    <name evidence="13" type="ORF">IAB06_06375</name>
</gene>
<comment type="catalytic activity">
    <reaction evidence="9 11">
        <text>dTMP + ATP = dTDP + ADP</text>
        <dbReference type="Rhea" id="RHEA:13517"/>
        <dbReference type="ChEBI" id="CHEBI:30616"/>
        <dbReference type="ChEBI" id="CHEBI:58369"/>
        <dbReference type="ChEBI" id="CHEBI:63528"/>
        <dbReference type="ChEBI" id="CHEBI:456216"/>
        <dbReference type="EC" id="2.7.4.9"/>
    </reaction>
</comment>
<dbReference type="HAMAP" id="MF_00165">
    <property type="entry name" value="Thymidylate_kinase"/>
    <property type="match status" value="1"/>
</dbReference>
<protein>
    <recommendedName>
        <fullName evidence="3 11">Thymidylate kinase</fullName>
        <ecNumber evidence="2 11">2.7.4.9</ecNumber>
    </recommendedName>
    <alternativeName>
        <fullName evidence="11">dTMP kinase</fullName>
    </alternativeName>
</protein>
<dbReference type="InterPro" id="IPR018094">
    <property type="entry name" value="Thymidylate_kinase"/>
</dbReference>
<evidence type="ECO:0000256" key="3">
    <source>
        <dbReference type="ARBA" id="ARBA00017144"/>
    </source>
</evidence>
<dbReference type="NCBIfam" id="TIGR00041">
    <property type="entry name" value="DTMP_kinase"/>
    <property type="match status" value="1"/>
</dbReference>
<dbReference type="GO" id="GO:0004798">
    <property type="term" value="F:dTMP kinase activity"/>
    <property type="evidence" value="ECO:0007669"/>
    <property type="project" value="UniProtKB-UniRule"/>
</dbReference>
<dbReference type="PANTHER" id="PTHR10344">
    <property type="entry name" value="THYMIDYLATE KINASE"/>
    <property type="match status" value="1"/>
</dbReference>
<reference evidence="13" key="1">
    <citation type="submission" date="2020-10" db="EMBL/GenBank/DDBJ databases">
        <authorList>
            <person name="Gilroy R."/>
        </authorList>
    </citation>
    <scope>NUCLEOTIDE SEQUENCE</scope>
    <source>
        <strain evidence="13">CHK160-1198</strain>
    </source>
</reference>
<dbReference type="GO" id="GO:0006233">
    <property type="term" value="P:dTDP biosynthetic process"/>
    <property type="evidence" value="ECO:0007669"/>
    <property type="project" value="InterPro"/>
</dbReference>
<feature type="domain" description="Thymidylate kinase-like" evidence="12">
    <location>
        <begin position="9"/>
        <end position="197"/>
    </location>
</feature>
<dbReference type="InterPro" id="IPR027417">
    <property type="entry name" value="P-loop_NTPase"/>
</dbReference>
<evidence type="ECO:0000256" key="6">
    <source>
        <dbReference type="ARBA" id="ARBA00022741"/>
    </source>
</evidence>
<dbReference type="GO" id="GO:0005829">
    <property type="term" value="C:cytosol"/>
    <property type="evidence" value="ECO:0007669"/>
    <property type="project" value="TreeGrafter"/>
</dbReference>
<dbReference type="PANTHER" id="PTHR10344:SF4">
    <property type="entry name" value="UMP-CMP KINASE 2, MITOCHONDRIAL"/>
    <property type="match status" value="1"/>
</dbReference>
<proteinExistence type="inferred from homology"/>
<keyword evidence="7 11" id="KW-0418">Kinase</keyword>
<evidence type="ECO:0000256" key="7">
    <source>
        <dbReference type="ARBA" id="ARBA00022777"/>
    </source>
</evidence>
<comment type="function">
    <text evidence="10 11">Phosphorylation of dTMP to form dTDP in both de novo and salvage pathways of dTTP synthesis.</text>
</comment>
<dbReference type="EMBL" id="DVNI01000103">
    <property type="protein sequence ID" value="HIU64641.1"/>
    <property type="molecule type" value="Genomic_DNA"/>
</dbReference>
<evidence type="ECO:0000256" key="11">
    <source>
        <dbReference type="HAMAP-Rule" id="MF_00165"/>
    </source>
</evidence>
<dbReference type="Gene3D" id="3.40.50.300">
    <property type="entry name" value="P-loop containing nucleotide triphosphate hydrolases"/>
    <property type="match status" value="1"/>
</dbReference>
<evidence type="ECO:0000256" key="1">
    <source>
        <dbReference type="ARBA" id="ARBA00009776"/>
    </source>
</evidence>
<name>A0A9D1SLH7_9FIRM</name>
<keyword evidence="8 11" id="KW-0067">ATP-binding</keyword>
<evidence type="ECO:0000256" key="5">
    <source>
        <dbReference type="ARBA" id="ARBA00022727"/>
    </source>
</evidence>
<evidence type="ECO:0000259" key="12">
    <source>
        <dbReference type="Pfam" id="PF02223"/>
    </source>
</evidence>
<dbReference type="AlphaFoldDB" id="A0A9D1SLH7"/>
<dbReference type="CDD" id="cd01672">
    <property type="entry name" value="TMPK"/>
    <property type="match status" value="1"/>
</dbReference>
<dbReference type="PROSITE" id="PS01331">
    <property type="entry name" value="THYMIDYLATE_KINASE"/>
    <property type="match status" value="1"/>
</dbReference>
<keyword evidence="5 11" id="KW-0545">Nucleotide biosynthesis</keyword>
<dbReference type="InterPro" id="IPR018095">
    <property type="entry name" value="Thymidylate_kin_CS"/>
</dbReference>
<dbReference type="GO" id="GO:0006227">
    <property type="term" value="P:dUDP biosynthetic process"/>
    <property type="evidence" value="ECO:0007669"/>
    <property type="project" value="TreeGrafter"/>
</dbReference>
<dbReference type="GO" id="GO:0005524">
    <property type="term" value="F:ATP binding"/>
    <property type="evidence" value="ECO:0007669"/>
    <property type="project" value="UniProtKB-UniRule"/>
</dbReference>
<evidence type="ECO:0000313" key="13">
    <source>
        <dbReference type="EMBL" id="HIU64641.1"/>
    </source>
</evidence>
<evidence type="ECO:0000256" key="10">
    <source>
        <dbReference type="ARBA" id="ARBA00057735"/>
    </source>
</evidence>
<evidence type="ECO:0000256" key="4">
    <source>
        <dbReference type="ARBA" id="ARBA00022679"/>
    </source>
</evidence>